<evidence type="ECO:0000256" key="1">
    <source>
        <dbReference type="ARBA" id="ARBA00023015"/>
    </source>
</evidence>
<keyword evidence="3" id="KW-0804">Transcription</keyword>
<proteinExistence type="predicted"/>
<dbReference type="Gene3D" id="1.10.10.10">
    <property type="entry name" value="Winged helix-like DNA-binding domain superfamily/Winged helix DNA-binding domain"/>
    <property type="match status" value="1"/>
</dbReference>
<dbReference type="PANTHER" id="PTHR33164">
    <property type="entry name" value="TRANSCRIPTIONAL REGULATOR, MARR FAMILY"/>
    <property type="match status" value="1"/>
</dbReference>
<dbReference type="PROSITE" id="PS50995">
    <property type="entry name" value="HTH_MARR_2"/>
    <property type="match status" value="1"/>
</dbReference>
<dbReference type="PANTHER" id="PTHR33164:SF56">
    <property type="entry name" value="HTH-TYPE TRANSCRIPTIONAL REGULATOR MHQR"/>
    <property type="match status" value="1"/>
</dbReference>
<dbReference type="InterPro" id="IPR036390">
    <property type="entry name" value="WH_DNA-bd_sf"/>
</dbReference>
<dbReference type="Pfam" id="PF01047">
    <property type="entry name" value="MarR"/>
    <property type="match status" value="1"/>
</dbReference>
<dbReference type="AlphaFoldDB" id="A0A1R1F409"/>
<accession>A0A1R1F409</accession>
<dbReference type="InterPro" id="IPR000835">
    <property type="entry name" value="HTH_MarR-typ"/>
</dbReference>
<dbReference type="SMART" id="SM00347">
    <property type="entry name" value="HTH_MARR"/>
    <property type="match status" value="1"/>
</dbReference>
<keyword evidence="6" id="KW-1185">Reference proteome</keyword>
<dbReference type="InterPro" id="IPR039422">
    <property type="entry name" value="MarR/SlyA-like"/>
</dbReference>
<evidence type="ECO:0000313" key="6">
    <source>
        <dbReference type="Proteomes" id="UP000187172"/>
    </source>
</evidence>
<protein>
    <submittedName>
        <fullName evidence="5">MarR family transcriptional regulator</fullName>
    </submittedName>
</protein>
<keyword evidence="1" id="KW-0805">Transcription regulation</keyword>
<evidence type="ECO:0000313" key="5">
    <source>
        <dbReference type="EMBL" id="OMF58797.1"/>
    </source>
</evidence>
<evidence type="ECO:0000256" key="3">
    <source>
        <dbReference type="ARBA" id="ARBA00023163"/>
    </source>
</evidence>
<feature type="domain" description="HTH marR-type" evidence="4">
    <location>
        <begin position="6"/>
        <end position="138"/>
    </location>
</feature>
<dbReference type="EMBL" id="MRTP01000001">
    <property type="protein sequence ID" value="OMF58797.1"/>
    <property type="molecule type" value="Genomic_DNA"/>
</dbReference>
<dbReference type="PRINTS" id="PR00598">
    <property type="entry name" value="HTHMARR"/>
</dbReference>
<sequence length="144" mass="16612">MQSTCKNKAYLALMQTSKEIQECIRAELAKTDLHVTEFSVLEVLYFHGKQTIHEVAQRILVSSGSMTYVIDKLERKNMLKRVPCPDDRRVIHLVLTPYGEAFMQSIMPRHQERVEQLFGSLSEEESGTFVQLLGKIKHQLHVQV</sequence>
<dbReference type="GO" id="GO:0003700">
    <property type="term" value="F:DNA-binding transcription factor activity"/>
    <property type="evidence" value="ECO:0007669"/>
    <property type="project" value="InterPro"/>
</dbReference>
<dbReference type="InterPro" id="IPR036388">
    <property type="entry name" value="WH-like_DNA-bd_sf"/>
</dbReference>
<name>A0A1R1F409_9BACL</name>
<dbReference type="RefSeq" id="WP_076168906.1">
    <property type="nucleotide sequence ID" value="NZ_MRTP01000001.1"/>
</dbReference>
<dbReference type="STRING" id="297318.BK138_09960"/>
<dbReference type="GO" id="GO:0006950">
    <property type="term" value="P:response to stress"/>
    <property type="evidence" value="ECO:0007669"/>
    <property type="project" value="TreeGrafter"/>
</dbReference>
<evidence type="ECO:0000259" key="4">
    <source>
        <dbReference type="PROSITE" id="PS50995"/>
    </source>
</evidence>
<comment type="caution">
    <text evidence="5">The sequence shown here is derived from an EMBL/GenBank/DDBJ whole genome shotgun (WGS) entry which is preliminary data.</text>
</comment>
<dbReference type="Proteomes" id="UP000187172">
    <property type="component" value="Unassembled WGS sequence"/>
</dbReference>
<gene>
    <name evidence="5" type="ORF">BK138_09960</name>
</gene>
<dbReference type="GO" id="GO:0003677">
    <property type="term" value="F:DNA binding"/>
    <property type="evidence" value="ECO:0007669"/>
    <property type="project" value="UniProtKB-KW"/>
</dbReference>
<organism evidence="5 6">
    <name type="scientific">Paenibacillus rhizosphaerae</name>
    <dbReference type="NCBI Taxonomy" id="297318"/>
    <lineage>
        <taxon>Bacteria</taxon>
        <taxon>Bacillati</taxon>
        <taxon>Bacillota</taxon>
        <taxon>Bacilli</taxon>
        <taxon>Bacillales</taxon>
        <taxon>Paenibacillaceae</taxon>
        <taxon>Paenibacillus</taxon>
    </lineage>
</organism>
<evidence type="ECO:0000256" key="2">
    <source>
        <dbReference type="ARBA" id="ARBA00023125"/>
    </source>
</evidence>
<dbReference type="SUPFAM" id="SSF46785">
    <property type="entry name" value="Winged helix' DNA-binding domain"/>
    <property type="match status" value="1"/>
</dbReference>
<keyword evidence="2" id="KW-0238">DNA-binding</keyword>
<reference evidence="5 6" key="1">
    <citation type="submission" date="2016-11" db="EMBL/GenBank/DDBJ databases">
        <title>Paenibacillus species isolates.</title>
        <authorList>
            <person name="Beno S.M."/>
        </authorList>
    </citation>
    <scope>NUCLEOTIDE SEQUENCE [LARGE SCALE GENOMIC DNA]</scope>
    <source>
        <strain evidence="5 6">FSL R5-0378</strain>
    </source>
</reference>